<dbReference type="InterPro" id="IPR005303">
    <property type="entry name" value="MOCOS_middle"/>
</dbReference>
<protein>
    <submittedName>
        <fullName evidence="2">MOSC N-terminal beta barrel domain-containing protein</fullName>
    </submittedName>
</protein>
<dbReference type="PANTHER" id="PTHR14237">
    <property type="entry name" value="MOLYBDOPTERIN COFACTOR SULFURASE MOSC"/>
    <property type="match status" value="1"/>
</dbReference>
<evidence type="ECO:0000313" key="2">
    <source>
        <dbReference type="EMBL" id="MDR4126102.1"/>
    </source>
</evidence>
<keyword evidence="3" id="KW-1185">Reference proteome</keyword>
<feature type="domain" description="MOSC" evidence="1">
    <location>
        <begin position="131"/>
        <end position="286"/>
    </location>
</feature>
<dbReference type="Proteomes" id="UP001232156">
    <property type="component" value="Unassembled WGS sequence"/>
</dbReference>
<dbReference type="PANTHER" id="PTHR14237:SF19">
    <property type="entry name" value="MITOCHONDRIAL AMIDOXIME REDUCING COMPONENT 1"/>
    <property type="match status" value="1"/>
</dbReference>
<name>A0ABU1D6U2_9BURK</name>
<dbReference type="EMBL" id="JAUZQE010000017">
    <property type="protein sequence ID" value="MDR4126102.1"/>
    <property type="molecule type" value="Genomic_DNA"/>
</dbReference>
<dbReference type="RefSeq" id="WP_347287071.1">
    <property type="nucleotide sequence ID" value="NZ_JAUZQE010000017.1"/>
</dbReference>
<gene>
    <name evidence="2" type="ORF">Q8947_08920</name>
</gene>
<dbReference type="InterPro" id="IPR011037">
    <property type="entry name" value="Pyrv_Knase-like_insert_dom_sf"/>
</dbReference>
<dbReference type="PROSITE" id="PS51340">
    <property type="entry name" value="MOSC"/>
    <property type="match status" value="1"/>
</dbReference>
<dbReference type="SUPFAM" id="SSF50800">
    <property type="entry name" value="PK beta-barrel domain-like"/>
    <property type="match status" value="1"/>
</dbReference>
<evidence type="ECO:0000313" key="3">
    <source>
        <dbReference type="Proteomes" id="UP001232156"/>
    </source>
</evidence>
<dbReference type="InterPro" id="IPR005302">
    <property type="entry name" value="MoCF_Sase_C"/>
</dbReference>
<comment type="caution">
    <text evidence="2">The sequence shown here is derived from an EMBL/GenBank/DDBJ whole genome shotgun (WGS) entry which is preliminary data.</text>
</comment>
<accession>A0ABU1D6U2</accession>
<dbReference type="Pfam" id="PF03476">
    <property type="entry name" value="MOSC_N"/>
    <property type="match status" value="1"/>
</dbReference>
<sequence length="289" mass="31270">MTISILSLHTYPVKSCCGITHTQVSVTPGGLAHDRQWVVADEHGVFLSQRSQPRMALVQPALDETALFLNAPEMPTLRVSLRKGETAADATPLSIGHSVTLGLDEGDTAAHWFSDYLGRACRLYRVHPNAHRLVAAQDVTAWRETHPEAEGFPQEHPLGFADAFPFNIVNQASLDDLNARLVAAGHPPAGLLRFRPNIVIQGLQPYEEDELCSLHVGDLTFAAVSRATRCTMINVDPATGESGVEPLATLSAYRCFEERVLFGLNAVVAGVSRGTVLSVGDRVLPVHEA</sequence>
<evidence type="ECO:0000259" key="1">
    <source>
        <dbReference type="PROSITE" id="PS51340"/>
    </source>
</evidence>
<dbReference type="SUPFAM" id="SSF141673">
    <property type="entry name" value="MOSC N-terminal domain-like"/>
    <property type="match status" value="1"/>
</dbReference>
<reference evidence="2 3" key="1">
    <citation type="submission" date="2023-08" db="EMBL/GenBank/DDBJ databases">
        <title>Alcaligenaceae gen. nov., a novel taxon isolated from the sludge of Yixing Pesticide Factory.</title>
        <authorList>
            <person name="Ruan L."/>
        </authorList>
    </citation>
    <scope>NUCLEOTIDE SEQUENCE [LARGE SCALE GENOMIC DNA]</scope>
    <source>
        <strain evidence="2 3">LG-2</strain>
    </source>
</reference>
<organism evidence="2 3">
    <name type="scientific">Yanghanlia caeni</name>
    <dbReference type="NCBI Taxonomy" id="3064283"/>
    <lineage>
        <taxon>Bacteria</taxon>
        <taxon>Pseudomonadati</taxon>
        <taxon>Pseudomonadota</taxon>
        <taxon>Betaproteobacteria</taxon>
        <taxon>Burkholderiales</taxon>
        <taxon>Alcaligenaceae</taxon>
        <taxon>Yanghanlia</taxon>
    </lineage>
</organism>
<proteinExistence type="predicted"/>
<dbReference type="Pfam" id="PF03473">
    <property type="entry name" value="MOSC"/>
    <property type="match status" value="1"/>
</dbReference>